<organism evidence="3 4">
    <name type="scientific">Kalanchoe fedtschenkoi</name>
    <name type="common">Lavender scallops</name>
    <name type="synonym">South American air plant</name>
    <dbReference type="NCBI Taxonomy" id="63787"/>
    <lineage>
        <taxon>Eukaryota</taxon>
        <taxon>Viridiplantae</taxon>
        <taxon>Streptophyta</taxon>
        <taxon>Embryophyta</taxon>
        <taxon>Tracheophyta</taxon>
        <taxon>Spermatophyta</taxon>
        <taxon>Magnoliopsida</taxon>
        <taxon>eudicotyledons</taxon>
        <taxon>Gunneridae</taxon>
        <taxon>Pentapetalae</taxon>
        <taxon>Saxifragales</taxon>
        <taxon>Crassulaceae</taxon>
        <taxon>Kalanchoe</taxon>
    </lineage>
</organism>
<feature type="region of interest" description="Disordered" evidence="1">
    <location>
        <begin position="133"/>
        <end position="155"/>
    </location>
</feature>
<dbReference type="PANTHER" id="PTHR46851">
    <property type="entry name" value="OS01G0884500 PROTEIN"/>
    <property type="match status" value="1"/>
</dbReference>
<dbReference type="Gramene" id="Kaladp0045s0462.1.v1.1">
    <property type="protein sequence ID" value="Kaladp0045s0462.1.v1.1"/>
    <property type="gene ID" value="Kaladp0045s0462.v1.1"/>
</dbReference>
<dbReference type="SUPFAM" id="SSF159042">
    <property type="entry name" value="Plus3-like"/>
    <property type="match status" value="1"/>
</dbReference>
<dbReference type="SMART" id="SM00719">
    <property type="entry name" value="Plus3"/>
    <property type="match status" value="1"/>
</dbReference>
<dbReference type="OMA" id="THWIPRE"/>
<dbReference type="Gene3D" id="3.90.70.200">
    <property type="entry name" value="Plus-3 domain"/>
    <property type="match status" value="1"/>
</dbReference>
<evidence type="ECO:0000313" key="3">
    <source>
        <dbReference type="EnsemblPlants" id="Kaladp0045s0462.1.v1.1"/>
    </source>
</evidence>
<accession>A0A7N0TVG0</accession>
<proteinExistence type="predicted"/>
<dbReference type="Proteomes" id="UP000594263">
    <property type="component" value="Unplaced"/>
</dbReference>
<evidence type="ECO:0000256" key="1">
    <source>
        <dbReference type="SAM" id="MobiDB-lite"/>
    </source>
</evidence>
<dbReference type="Pfam" id="PF03126">
    <property type="entry name" value="Plus-3"/>
    <property type="match status" value="1"/>
</dbReference>
<dbReference type="Gene3D" id="1.10.245.10">
    <property type="entry name" value="SWIB/MDM2 domain"/>
    <property type="match status" value="1"/>
</dbReference>
<feature type="compositionally biased region" description="Basic residues" evidence="1">
    <location>
        <begin position="139"/>
        <end position="155"/>
    </location>
</feature>
<evidence type="ECO:0000259" key="2">
    <source>
        <dbReference type="PROSITE" id="PS51360"/>
    </source>
</evidence>
<dbReference type="InterPro" id="IPR045894">
    <property type="entry name" value="At5g08430-like"/>
</dbReference>
<feature type="domain" description="Plus3" evidence="2">
    <location>
        <begin position="293"/>
        <end position="404"/>
    </location>
</feature>
<keyword evidence="4" id="KW-1185">Reference proteome</keyword>
<evidence type="ECO:0000313" key="4">
    <source>
        <dbReference type="Proteomes" id="UP000594263"/>
    </source>
</evidence>
<dbReference type="PROSITE" id="PS51360">
    <property type="entry name" value="PLUS3"/>
    <property type="match status" value="1"/>
</dbReference>
<dbReference type="AlphaFoldDB" id="A0A7N0TVG0"/>
<dbReference type="InterPro" id="IPR036885">
    <property type="entry name" value="SWIB_MDM2_dom_sf"/>
</dbReference>
<sequence length="404" mass="45999">MCERPSKFQCFTCPMAVCGLDFNLSDFALVRGTKAFCGHCLWLASLVEKNMDVVTDDEGVKIDFNEEATYERYFREYYNIIKEAEGLTAQMTLSAVAEFEKGKLVRLEADYEDIHHSKDSGLVSDYDDISDEDREATRRANKKRKRTSGRSGKIQKSKASKFIGWGSKKLIEFLGSVGEDTTKPLSQNYVESIVEKYIHRNKLVCKKTVSCDLRLQSLFSRKQLKYHRIGSLLESHFTENVVHLDQEDGVNAASSDEGDDHPMVKRQNEKNIISRKKSNEFEASSVKKSCYASIVAENINLVYLRKTLVYNLLKEDHPEIFKDKVVGSFVRIKSDPYDCLQKSSRQLVKVTGVNEASTSGETRFLLQVSNRIKCIPVSDISDEDFPPVENFFFPNTPAALRFMS</sequence>
<dbReference type="SUPFAM" id="SSF47592">
    <property type="entry name" value="SWIB/MDM2 domain"/>
    <property type="match status" value="1"/>
</dbReference>
<dbReference type="InterPro" id="IPR004343">
    <property type="entry name" value="Plus-3_dom"/>
</dbReference>
<protein>
    <recommendedName>
        <fullName evidence="2">Plus3 domain-containing protein</fullName>
    </recommendedName>
</protein>
<dbReference type="InterPro" id="IPR036128">
    <property type="entry name" value="Plus3-like_sf"/>
</dbReference>
<name>A0A7N0TVG0_KALFE</name>
<dbReference type="PANTHER" id="PTHR46851:SF11">
    <property type="entry name" value="GYF DOMAIN-CONTAINING PROTEIN"/>
    <property type="match status" value="1"/>
</dbReference>
<dbReference type="GO" id="GO:0003677">
    <property type="term" value="F:DNA binding"/>
    <property type="evidence" value="ECO:0007669"/>
    <property type="project" value="InterPro"/>
</dbReference>
<dbReference type="EnsemblPlants" id="Kaladp0045s0462.1.v1.1">
    <property type="protein sequence ID" value="Kaladp0045s0462.1.v1.1"/>
    <property type="gene ID" value="Kaladp0045s0462.v1.1"/>
</dbReference>
<reference evidence="3" key="1">
    <citation type="submission" date="2021-01" db="UniProtKB">
        <authorList>
            <consortium name="EnsemblPlants"/>
        </authorList>
    </citation>
    <scope>IDENTIFICATION</scope>
</reference>